<evidence type="ECO:0000313" key="1">
    <source>
        <dbReference type="EnsemblPlants" id="AUR62041611-RA:cds"/>
    </source>
</evidence>
<reference evidence="1" key="2">
    <citation type="submission" date="2021-03" db="UniProtKB">
        <authorList>
            <consortium name="EnsemblPlants"/>
        </authorList>
    </citation>
    <scope>IDENTIFICATION</scope>
</reference>
<reference evidence="1" key="1">
    <citation type="journal article" date="2017" name="Nature">
        <title>The genome of Chenopodium quinoa.</title>
        <authorList>
            <person name="Jarvis D.E."/>
            <person name="Ho Y.S."/>
            <person name="Lightfoot D.J."/>
            <person name="Schmoeckel S.M."/>
            <person name="Li B."/>
            <person name="Borm T.J.A."/>
            <person name="Ohyanagi H."/>
            <person name="Mineta K."/>
            <person name="Michell C.T."/>
            <person name="Saber N."/>
            <person name="Kharbatia N.M."/>
            <person name="Rupper R.R."/>
            <person name="Sharp A.R."/>
            <person name="Dally N."/>
            <person name="Boughton B.A."/>
            <person name="Woo Y.H."/>
            <person name="Gao G."/>
            <person name="Schijlen E.G.W.M."/>
            <person name="Guo X."/>
            <person name="Momin A.A."/>
            <person name="Negrao S."/>
            <person name="Al-Babili S."/>
            <person name="Gehring C."/>
            <person name="Roessner U."/>
            <person name="Jung C."/>
            <person name="Murphy K."/>
            <person name="Arold S.T."/>
            <person name="Gojobori T."/>
            <person name="van der Linden C.G."/>
            <person name="van Loo E.N."/>
            <person name="Jellen E.N."/>
            <person name="Maughan P.J."/>
            <person name="Tester M."/>
        </authorList>
    </citation>
    <scope>NUCLEOTIDE SEQUENCE [LARGE SCALE GENOMIC DNA]</scope>
    <source>
        <strain evidence="1">cv. PI 614886</strain>
    </source>
</reference>
<keyword evidence="2" id="KW-1185">Reference proteome</keyword>
<dbReference type="Gramene" id="AUR62041611-RA">
    <property type="protein sequence ID" value="AUR62041611-RA:cds"/>
    <property type="gene ID" value="AUR62041611"/>
</dbReference>
<dbReference type="EnsemblPlants" id="AUR62041611-RA">
    <property type="protein sequence ID" value="AUR62041611-RA:cds"/>
    <property type="gene ID" value="AUR62041611"/>
</dbReference>
<sequence length="79" mass="9022">MPTVIAQKPQHVVDDYGDNSVLDDGYVTREEHGNIEVDGSEKKEDNGQFRGHRIRGRRGRTVLRMVWKAIHASIKIPLQ</sequence>
<accession>A0A803N777</accession>
<proteinExistence type="predicted"/>
<protein>
    <submittedName>
        <fullName evidence="1">Uncharacterized protein</fullName>
    </submittedName>
</protein>
<organism evidence="1 2">
    <name type="scientific">Chenopodium quinoa</name>
    <name type="common">Quinoa</name>
    <dbReference type="NCBI Taxonomy" id="63459"/>
    <lineage>
        <taxon>Eukaryota</taxon>
        <taxon>Viridiplantae</taxon>
        <taxon>Streptophyta</taxon>
        <taxon>Embryophyta</taxon>
        <taxon>Tracheophyta</taxon>
        <taxon>Spermatophyta</taxon>
        <taxon>Magnoliopsida</taxon>
        <taxon>eudicotyledons</taxon>
        <taxon>Gunneridae</taxon>
        <taxon>Pentapetalae</taxon>
        <taxon>Caryophyllales</taxon>
        <taxon>Chenopodiaceae</taxon>
        <taxon>Chenopodioideae</taxon>
        <taxon>Atripliceae</taxon>
        <taxon>Chenopodium</taxon>
    </lineage>
</organism>
<dbReference type="AlphaFoldDB" id="A0A803N777"/>
<dbReference type="Proteomes" id="UP000596660">
    <property type="component" value="Unplaced"/>
</dbReference>
<evidence type="ECO:0000313" key="2">
    <source>
        <dbReference type="Proteomes" id="UP000596660"/>
    </source>
</evidence>
<name>A0A803N777_CHEQI</name>